<dbReference type="Proteomes" id="UP001174691">
    <property type="component" value="Unassembled WGS sequence"/>
</dbReference>
<dbReference type="EMBL" id="JANBVN010000017">
    <property type="protein sequence ID" value="KAJ9161940.1"/>
    <property type="molecule type" value="Genomic_DNA"/>
</dbReference>
<evidence type="ECO:0008006" key="5">
    <source>
        <dbReference type="Google" id="ProtNLM"/>
    </source>
</evidence>
<evidence type="ECO:0000256" key="2">
    <source>
        <dbReference type="SAM" id="Phobius"/>
    </source>
</evidence>
<feature type="transmembrane region" description="Helical" evidence="2">
    <location>
        <begin position="180"/>
        <end position="200"/>
    </location>
</feature>
<feature type="transmembrane region" description="Helical" evidence="2">
    <location>
        <begin position="146"/>
        <end position="168"/>
    </location>
</feature>
<organism evidence="3 4">
    <name type="scientific">Coniochaeta hoffmannii</name>
    <dbReference type="NCBI Taxonomy" id="91930"/>
    <lineage>
        <taxon>Eukaryota</taxon>
        <taxon>Fungi</taxon>
        <taxon>Dikarya</taxon>
        <taxon>Ascomycota</taxon>
        <taxon>Pezizomycotina</taxon>
        <taxon>Sordariomycetes</taxon>
        <taxon>Sordariomycetidae</taxon>
        <taxon>Coniochaetales</taxon>
        <taxon>Coniochaetaceae</taxon>
        <taxon>Coniochaeta</taxon>
    </lineage>
</organism>
<feature type="transmembrane region" description="Helical" evidence="2">
    <location>
        <begin position="98"/>
        <end position="116"/>
    </location>
</feature>
<proteinExistence type="predicted"/>
<keyword evidence="2" id="KW-0812">Transmembrane</keyword>
<dbReference type="PANTHER" id="PTHR31965">
    <property type="entry name" value="TRANSMEMBRANE PROTEIN 42"/>
    <property type="match status" value="1"/>
</dbReference>
<dbReference type="SUPFAM" id="SSF103481">
    <property type="entry name" value="Multidrug resistance efflux transporter EmrE"/>
    <property type="match status" value="1"/>
</dbReference>
<evidence type="ECO:0000313" key="3">
    <source>
        <dbReference type="EMBL" id="KAJ9161940.1"/>
    </source>
</evidence>
<feature type="compositionally biased region" description="Acidic residues" evidence="1">
    <location>
        <begin position="286"/>
        <end position="301"/>
    </location>
</feature>
<dbReference type="PANTHER" id="PTHR31965:SF1">
    <property type="entry name" value="TRANSMEMBRANE PROTEIN 42"/>
    <property type="match status" value="1"/>
</dbReference>
<dbReference type="InterPro" id="IPR039632">
    <property type="entry name" value="TMEM42"/>
</dbReference>
<keyword evidence="2" id="KW-0472">Membrane</keyword>
<feature type="compositionally biased region" description="Polar residues" evidence="1">
    <location>
        <begin position="7"/>
        <end position="16"/>
    </location>
</feature>
<evidence type="ECO:0000256" key="1">
    <source>
        <dbReference type="SAM" id="MobiDB-lite"/>
    </source>
</evidence>
<accession>A0AA38RZ75</accession>
<dbReference type="InterPro" id="IPR037185">
    <property type="entry name" value="EmrE-like"/>
</dbReference>
<keyword evidence="4" id="KW-1185">Reference proteome</keyword>
<comment type="caution">
    <text evidence="3">The sequence shown here is derived from an EMBL/GenBank/DDBJ whole genome shotgun (WGS) entry which is preliminary data.</text>
</comment>
<name>A0AA38RZ75_9PEZI</name>
<reference evidence="3" key="1">
    <citation type="submission" date="2022-07" db="EMBL/GenBank/DDBJ databases">
        <title>Fungi with potential for degradation of polypropylene.</title>
        <authorList>
            <person name="Gostincar C."/>
        </authorList>
    </citation>
    <scope>NUCLEOTIDE SEQUENCE</scope>
    <source>
        <strain evidence="3">EXF-13287</strain>
    </source>
</reference>
<protein>
    <recommendedName>
        <fullName evidence="5">EamA domain-containing protein</fullName>
    </recommendedName>
</protein>
<gene>
    <name evidence="3" type="ORF">NKR19_g1820</name>
</gene>
<feature type="compositionally biased region" description="Low complexity" evidence="1">
    <location>
        <begin position="28"/>
        <end position="45"/>
    </location>
</feature>
<feature type="region of interest" description="Disordered" evidence="1">
    <location>
        <begin position="1"/>
        <end position="90"/>
    </location>
</feature>
<sequence>MARQRKAPSTSASSDPSRVVQPPTVPVTASTSSSTSAASATSASADVRIKQRVPPSSRSGKEMPSAEDLPMSEYPPVDGGGSDDAVPTKSHPGARNKWIVLAIASGACAAFNGVFAKLATGELTASISKGVAHFLHLSAAETVVNVVVRCIFFGLNLAFNGIMWTLFTKALARGTSTTQVSIMNTSSNFVLTAVLGFAIFSEALPPLWWLGAALLVAGNVIIGQKDESVGPKTGESTVAVEDGGVFRDVEDRDGSLSDASAAAEDGFGAYRDAGLTDRMLAKQLEKEDEDEDVLDLGEDTR</sequence>
<dbReference type="AlphaFoldDB" id="A0AA38RZ75"/>
<evidence type="ECO:0000313" key="4">
    <source>
        <dbReference type="Proteomes" id="UP001174691"/>
    </source>
</evidence>
<keyword evidence="2" id="KW-1133">Transmembrane helix</keyword>
<feature type="region of interest" description="Disordered" evidence="1">
    <location>
        <begin position="282"/>
        <end position="301"/>
    </location>
</feature>